<dbReference type="Pfam" id="PF04984">
    <property type="entry name" value="Phage_sheath_1"/>
    <property type="match status" value="1"/>
</dbReference>
<evidence type="ECO:0000259" key="3">
    <source>
        <dbReference type="Pfam" id="PF04984"/>
    </source>
</evidence>
<feature type="domain" description="Tail sheath protein subtilisin-like" evidence="3">
    <location>
        <begin position="207"/>
        <end position="369"/>
    </location>
</feature>
<accession>A0A072TPP1</accession>
<dbReference type="EnsemblPlants" id="KEH15545">
    <property type="protein sequence ID" value="KEH15545"/>
    <property type="gene ID" value="MTR_0840s0010"/>
</dbReference>
<organism evidence="5 7">
    <name type="scientific">Medicago truncatula</name>
    <name type="common">Barrel medic</name>
    <name type="synonym">Medicago tribuloides</name>
    <dbReference type="NCBI Taxonomy" id="3880"/>
    <lineage>
        <taxon>Eukaryota</taxon>
        <taxon>Viridiplantae</taxon>
        <taxon>Streptophyta</taxon>
        <taxon>Embryophyta</taxon>
        <taxon>Tracheophyta</taxon>
        <taxon>Spermatophyta</taxon>
        <taxon>Magnoliopsida</taxon>
        <taxon>eudicotyledons</taxon>
        <taxon>Gunneridae</taxon>
        <taxon>Pentapetalae</taxon>
        <taxon>rosids</taxon>
        <taxon>fabids</taxon>
        <taxon>Fabales</taxon>
        <taxon>Fabaceae</taxon>
        <taxon>Papilionoideae</taxon>
        <taxon>50 kb inversion clade</taxon>
        <taxon>NPAAA clade</taxon>
        <taxon>Hologalegina</taxon>
        <taxon>IRL clade</taxon>
        <taxon>Trifolieae</taxon>
        <taxon>Medicago</taxon>
    </lineage>
</organism>
<dbReference type="Proteomes" id="UP000002051">
    <property type="component" value="Unassembled WGS sequence"/>
</dbReference>
<gene>
    <name evidence="5" type="ORF">MTR_0840s0010</name>
</gene>
<evidence type="ECO:0000256" key="2">
    <source>
        <dbReference type="SAM" id="MobiDB-lite"/>
    </source>
</evidence>
<reference evidence="5 7" key="1">
    <citation type="journal article" date="2011" name="Nature">
        <title>The Medicago genome provides insight into the evolution of rhizobial symbioses.</title>
        <authorList>
            <person name="Young N.D."/>
            <person name="Debelle F."/>
            <person name="Oldroyd G.E."/>
            <person name="Geurts R."/>
            <person name="Cannon S.B."/>
            <person name="Udvardi M.K."/>
            <person name="Benedito V.A."/>
            <person name="Mayer K.F."/>
            <person name="Gouzy J."/>
            <person name="Schoof H."/>
            <person name="Van de Peer Y."/>
            <person name="Proost S."/>
            <person name="Cook D.R."/>
            <person name="Meyers B.C."/>
            <person name="Spannagl M."/>
            <person name="Cheung F."/>
            <person name="De Mita S."/>
            <person name="Krishnakumar V."/>
            <person name="Gundlach H."/>
            <person name="Zhou S."/>
            <person name="Mudge J."/>
            <person name="Bharti A.K."/>
            <person name="Murray J.D."/>
            <person name="Naoumkina M.A."/>
            <person name="Rosen B."/>
            <person name="Silverstein K.A."/>
            <person name="Tang H."/>
            <person name="Rombauts S."/>
            <person name="Zhao P.X."/>
            <person name="Zhou P."/>
            <person name="Barbe V."/>
            <person name="Bardou P."/>
            <person name="Bechner M."/>
            <person name="Bellec A."/>
            <person name="Berger A."/>
            <person name="Berges H."/>
            <person name="Bidwell S."/>
            <person name="Bisseling T."/>
            <person name="Choisne N."/>
            <person name="Couloux A."/>
            <person name="Denny R."/>
            <person name="Deshpande S."/>
            <person name="Dai X."/>
            <person name="Doyle J.J."/>
            <person name="Dudez A.M."/>
            <person name="Farmer A.D."/>
            <person name="Fouteau S."/>
            <person name="Franken C."/>
            <person name="Gibelin C."/>
            <person name="Gish J."/>
            <person name="Goldstein S."/>
            <person name="Gonzalez A.J."/>
            <person name="Green P.J."/>
            <person name="Hallab A."/>
            <person name="Hartog M."/>
            <person name="Hua A."/>
            <person name="Humphray S.J."/>
            <person name="Jeong D.H."/>
            <person name="Jing Y."/>
            <person name="Jocker A."/>
            <person name="Kenton S.M."/>
            <person name="Kim D.J."/>
            <person name="Klee K."/>
            <person name="Lai H."/>
            <person name="Lang C."/>
            <person name="Lin S."/>
            <person name="Macmil S.L."/>
            <person name="Magdelenat G."/>
            <person name="Matthews L."/>
            <person name="McCorrison J."/>
            <person name="Monaghan E.L."/>
            <person name="Mun J.H."/>
            <person name="Najar F.Z."/>
            <person name="Nicholson C."/>
            <person name="Noirot C."/>
            <person name="O'Bleness M."/>
            <person name="Paule C.R."/>
            <person name="Poulain J."/>
            <person name="Prion F."/>
            <person name="Qin B."/>
            <person name="Qu C."/>
            <person name="Retzel E.F."/>
            <person name="Riddle C."/>
            <person name="Sallet E."/>
            <person name="Samain S."/>
            <person name="Samson N."/>
            <person name="Sanders I."/>
            <person name="Saurat O."/>
            <person name="Scarpelli C."/>
            <person name="Schiex T."/>
            <person name="Segurens B."/>
            <person name="Severin A.J."/>
            <person name="Sherrier D.J."/>
            <person name="Shi R."/>
            <person name="Sims S."/>
            <person name="Singer S.R."/>
            <person name="Sinharoy S."/>
            <person name="Sterck L."/>
            <person name="Viollet A."/>
            <person name="Wang B.B."/>
            <person name="Wang K."/>
            <person name="Wang M."/>
            <person name="Wang X."/>
            <person name="Warfsmann J."/>
            <person name="Weissenbach J."/>
            <person name="White D.D."/>
            <person name="White J.D."/>
            <person name="Wiley G.B."/>
            <person name="Wincker P."/>
            <person name="Xing Y."/>
            <person name="Yang L."/>
            <person name="Yao Z."/>
            <person name="Ying F."/>
            <person name="Zhai J."/>
            <person name="Zhou L."/>
            <person name="Zuber A."/>
            <person name="Denarie J."/>
            <person name="Dixon R.A."/>
            <person name="May G.D."/>
            <person name="Schwartz D.C."/>
            <person name="Rogers J."/>
            <person name="Quetier F."/>
            <person name="Town C.D."/>
            <person name="Roe B.A."/>
        </authorList>
    </citation>
    <scope>NUCLEOTIDE SEQUENCE [LARGE SCALE GENOMIC DNA]</scope>
    <source>
        <strain evidence="5">A17</strain>
        <strain evidence="6 7">cv. Jemalong A17</strain>
    </source>
</reference>
<dbReference type="HOGENOM" id="CLU_023068_1_0_1"/>
<evidence type="ECO:0000313" key="6">
    <source>
        <dbReference type="EnsemblPlants" id="KEH15545"/>
    </source>
</evidence>
<feature type="compositionally biased region" description="Basic and acidic residues" evidence="2">
    <location>
        <begin position="562"/>
        <end position="575"/>
    </location>
</feature>
<dbReference type="Pfam" id="PF17482">
    <property type="entry name" value="Phage_sheath_1C"/>
    <property type="match status" value="1"/>
</dbReference>
<evidence type="ECO:0000256" key="1">
    <source>
        <dbReference type="ARBA" id="ARBA00008005"/>
    </source>
</evidence>
<comment type="similarity">
    <text evidence="1">Belongs to the myoviridae tail sheath protein family.</text>
</comment>
<dbReference type="InterPro" id="IPR019289">
    <property type="entry name" value="Phage_tail_E/E"/>
</dbReference>
<dbReference type="AlphaFoldDB" id="A0A072TPP1"/>
<feature type="compositionally biased region" description="Basic residues" evidence="2">
    <location>
        <begin position="585"/>
        <end position="601"/>
    </location>
</feature>
<keyword evidence="7" id="KW-1185">Reference proteome</keyword>
<sequence length="726" mass="78206">MSTIPFRVIPQNYRLPGALFELDNSQANTGATTQRALIIGQITAAGTATPNVPIICGGKGDAQAKGGVNSMLANMVAKYRLNDTFGELWILPIADAAGATAAAGAVTFTAAPSVNGTLSLYLAGNLISVPVTAGQAVADVATAVAAAVNAVPDLPVTAVSAAGVVTITAVNKGLSGNEIDIRFNYRGTTNGEVLPTGLAYSITAMTGGSTNPSLTTALGNLGTESFDFIVNPYNDAASLDAVKALLNDQNGRWSYLEQLYGHSFGGFAGTYSQSTTLGNSRTNQHETILPADSSPTPSWLWASALAGQAAVSVRADPGVPLQSLPLNGVLPPAVEKRWQPSIRNTLLFDGMSTFTVASDGTVMTENIITTYQTNAQGVEDDSYLEVETMYQLMLEIRTLQAMLTSKYARSKLADDGSRPAAGSNLVTPSTIKSDIIALYNERVDAGFVQGKAAFAAALVVQKNTANPNRVDILWPGTPVNQMRTFATLIQFRLQDYKRQDRRRHLPARGQGALQRCQGEARFARRSGWLARLQGNAASGLDQDVAPRCRWLVGRRLQRDAQRYRRAGAGERQDRHRPQHGNGRGRGSRHRRSDLRSVVRRPRSYRTNRLRQVMEENEKKPRKIQPSTITIALSEPITLSGKDGDTVHTELELREPNLRQIKAFVKMVSSKGVIEAFQALISEQSGIPTLGIDKIAARDYYTAQEYLSFFLTPPDEDDPEGNAAGSQ</sequence>
<evidence type="ECO:0000259" key="4">
    <source>
        <dbReference type="Pfam" id="PF17482"/>
    </source>
</evidence>
<dbReference type="InterPro" id="IPR035089">
    <property type="entry name" value="Phage_sheath_subtilisin"/>
</dbReference>
<protein>
    <submittedName>
        <fullName evidence="5">Bacteriophage mu tail sheath protein</fullName>
    </submittedName>
</protein>
<dbReference type="EMBL" id="KL403564">
    <property type="protein sequence ID" value="KEH15545.1"/>
    <property type="molecule type" value="Genomic_DNA"/>
</dbReference>
<proteinExistence type="inferred from homology"/>
<evidence type="ECO:0000313" key="5">
    <source>
        <dbReference type="EMBL" id="KEH15545.1"/>
    </source>
</evidence>
<dbReference type="Pfam" id="PF10109">
    <property type="entry name" value="Phage_TAC_7"/>
    <property type="match status" value="1"/>
</dbReference>
<reference evidence="5 7" key="2">
    <citation type="journal article" date="2014" name="BMC Genomics">
        <title>An improved genome release (version Mt4.0) for the model legume Medicago truncatula.</title>
        <authorList>
            <person name="Tang H."/>
            <person name="Krishnakumar V."/>
            <person name="Bidwell S."/>
            <person name="Rosen B."/>
            <person name="Chan A."/>
            <person name="Zhou S."/>
            <person name="Gentzbittel L."/>
            <person name="Childs K.L."/>
            <person name="Yandell M."/>
            <person name="Gundlach H."/>
            <person name="Mayer K.F."/>
            <person name="Schwartz D.C."/>
            <person name="Town C.D."/>
        </authorList>
    </citation>
    <scope>GENOME REANNOTATION</scope>
    <source>
        <strain evidence="5">A17</strain>
        <strain evidence="6 7">cv. Jemalong A17</strain>
    </source>
</reference>
<feature type="domain" description="Tail sheath protein C-terminal" evidence="4">
    <location>
        <begin position="380"/>
        <end position="492"/>
    </location>
</feature>
<feature type="region of interest" description="Disordered" evidence="2">
    <location>
        <begin position="562"/>
        <end position="601"/>
    </location>
</feature>
<name>A0A072TPP1_MEDTR</name>
<reference evidence="6" key="3">
    <citation type="submission" date="2015-06" db="UniProtKB">
        <authorList>
            <consortium name="EnsemblPlants"/>
        </authorList>
    </citation>
    <scope>IDENTIFICATION</scope>
    <source>
        <strain evidence="6">cv. Jemalong A17</strain>
    </source>
</reference>
<dbReference type="InterPro" id="IPR020287">
    <property type="entry name" value="Tail_sheath_C"/>
</dbReference>
<evidence type="ECO:0000313" key="7">
    <source>
        <dbReference type="Proteomes" id="UP000002051"/>
    </source>
</evidence>